<dbReference type="Gene3D" id="3.40.630.10">
    <property type="entry name" value="Zn peptidases"/>
    <property type="match status" value="1"/>
</dbReference>
<proteinExistence type="predicted"/>
<dbReference type="Proteomes" id="UP001058016">
    <property type="component" value="Chromosome"/>
</dbReference>
<dbReference type="Gene3D" id="3.30.70.360">
    <property type="match status" value="1"/>
</dbReference>
<feature type="binding site" evidence="2">
    <location>
        <position position="127"/>
    </location>
    <ligand>
        <name>Mn(2+)</name>
        <dbReference type="ChEBI" id="CHEBI:29035"/>
        <label>2</label>
    </ligand>
</feature>
<keyword evidence="2" id="KW-0464">Manganese</keyword>
<dbReference type="InterPro" id="IPR036264">
    <property type="entry name" value="Bact_exopeptidase_dim_dom"/>
</dbReference>
<accession>A0A9Q9CHT6</accession>
<dbReference type="GO" id="GO:0046872">
    <property type="term" value="F:metal ion binding"/>
    <property type="evidence" value="ECO:0007669"/>
    <property type="project" value="UniProtKB-KW"/>
</dbReference>
<dbReference type="PIRSF" id="PIRSF005962">
    <property type="entry name" value="Pept_M20D_amidohydro"/>
    <property type="match status" value="1"/>
</dbReference>
<dbReference type="FunFam" id="3.30.70.360:FF:000001">
    <property type="entry name" value="N-acetyldiaminopimelate deacetylase"/>
    <property type="match status" value="1"/>
</dbReference>
<dbReference type="InterPro" id="IPR017439">
    <property type="entry name" value="Amidohydrolase"/>
</dbReference>
<dbReference type="GO" id="GO:0019877">
    <property type="term" value="P:diaminopimelate biosynthetic process"/>
    <property type="evidence" value="ECO:0007669"/>
    <property type="project" value="UniProtKB-ARBA"/>
</dbReference>
<dbReference type="RefSeq" id="WP_055243264.1">
    <property type="nucleotide sequence ID" value="NZ_CP071249.1"/>
</dbReference>
<keyword evidence="1" id="KW-0378">Hydrolase</keyword>
<dbReference type="GO" id="GO:0050118">
    <property type="term" value="F:N-acetyldiaminopimelate deacetylase activity"/>
    <property type="evidence" value="ECO:0007669"/>
    <property type="project" value="UniProtKB-ARBA"/>
</dbReference>
<dbReference type="Pfam" id="PF01546">
    <property type="entry name" value="Peptidase_M20"/>
    <property type="match status" value="1"/>
</dbReference>
<protein>
    <submittedName>
        <fullName evidence="5">Amidohydrolase</fullName>
    </submittedName>
</protein>
<comment type="cofactor">
    <cofactor evidence="2">
        <name>Mn(2+)</name>
        <dbReference type="ChEBI" id="CHEBI:29035"/>
    </cofactor>
    <text evidence="2">The Mn(2+) ion enhances activity.</text>
</comment>
<organism evidence="5 7">
    <name type="scientific">Turicibacter bilis</name>
    <dbReference type="NCBI Taxonomy" id="2735723"/>
    <lineage>
        <taxon>Bacteria</taxon>
        <taxon>Bacillati</taxon>
        <taxon>Bacillota</taxon>
        <taxon>Erysipelotrichia</taxon>
        <taxon>Erysipelotrichales</taxon>
        <taxon>Turicibacteraceae</taxon>
        <taxon>Turicibacter</taxon>
    </lineage>
</organism>
<evidence type="ECO:0000259" key="3">
    <source>
        <dbReference type="Pfam" id="PF07687"/>
    </source>
</evidence>
<keyword evidence="6" id="KW-1185">Reference proteome</keyword>
<evidence type="ECO:0000256" key="2">
    <source>
        <dbReference type="PIRSR" id="PIRSR005962-1"/>
    </source>
</evidence>
<dbReference type="PANTHER" id="PTHR11014">
    <property type="entry name" value="PEPTIDASE M20 FAMILY MEMBER"/>
    <property type="match status" value="1"/>
</dbReference>
<reference evidence="5 6" key="1">
    <citation type="submission" date="2021-03" db="EMBL/GenBank/DDBJ databases">
        <title>Comparative Genomics and Metabolomics in the genus Turicibacter.</title>
        <authorList>
            <person name="Maki J."/>
            <person name="Looft T."/>
        </authorList>
    </citation>
    <scope>NUCLEOTIDE SEQUENCE</scope>
    <source>
        <strain evidence="5">ISU324</strain>
        <strain evidence="4 6">MMM721</strain>
    </source>
</reference>
<feature type="domain" description="Peptidase M20 dimerisation" evidence="3">
    <location>
        <begin position="177"/>
        <end position="266"/>
    </location>
</feature>
<evidence type="ECO:0000256" key="1">
    <source>
        <dbReference type="ARBA" id="ARBA00022801"/>
    </source>
</evidence>
<dbReference type="SUPFAM" id="SSF53187">
    <property type="entry name" value="Zn-dependent exopeptidases"/>
    <property type="match status" value="1"/>
</dbReference>
<evidence type="ECO:0000313" key="4">
    <source>
        <dbReference type="EMBL" id="UUF05631.1"/>
    </source>
</evidence>
<evidence type="ECO:0000313" key="5">
    <source>
        <dbReference type="EMBL" id="UUF08910.1"/>
    </source>
</evidence>
<dbReference type="InterPro" id="IPR002933">
    <property type="entry name" value="Peptidase_M20"/>
</dbReference>
<name>A0A9Q9CHT6_9FIRM</name>
<dbReference type="Pfam" id="PF07687">
    <property type="entry name" value="M20_dimer"/>
    <property type="match status" value="1"/>
</dbReference>
<feature type="binding site" evidence="2">
    <location>
        <position position="348"/>
    </location>
    <ligand>
        <name>Mn(2+)</name>
        <dbReference type="ChEBI" id="CHEBI:29035"/>
        <label>2</label>
    </ligand>
</feature>
<evidence type="ECO:0000313" key="7">
    <source>
        <dbReference type="Proteomes" id="UP001058072"/>
    </source>
</evidence>
<gene>
    <name evidence="4" type="ORF">J0J69_11285</name>
    <name evidence="5" type="ORF">J0J70_02570</name>
</gene>
<feature type="binding site" evidence="2">
    <location>
        <position position="153"/>
    </location>
    <ligand>
        <name>Mn(2+)</name>
        <dbReference type="ChEBI" id="CHEBI:29035"/>
        <label>2</label>
    </ligand>
</feature>
<dbReference type="InterPro" id="IPR011650">
    <property type="entry name" value="Peptidase_M20_dimer"/>
</dbReference>
<dbReference type="CDD" id="cd03886">
    <property type="entry name" value="M20_Acy1"/>
    <property type="match status" value="1"/>
</dbReference>
<evidence type="ECO:0000313" key="6">
    <source>
        <dbReference type="Proteomes" id="UP001058016"/>
    </source>
</evidence>
<dbReference type="EMBL" id="CP071250">
    <property type="protein sequence ID" value="UUF08910.1"/>
    <property type="molecule type" value="Genomic_DNA"/>
</dbReference>
<sequence>MDLKEILTTHREYLHQIPELGFCEFKTSAYLKEQLELLGYKVESTAKTGLLAYRKGESDECIAFRSDMDGLSLAEETGVAFTSKHQGKMHGCGHDGHMAILLGFATHLSKIEPLKKSVLFILQPAEEGPGGAEVIVKEGVLKKYKVKFIFGLHLYPEIEEGKFGLRSGVMTAQTGEVDIVIQGQGGHGAIPHKANDALIIMAQLINSYQSIVSRNLNPIDGGVLTIGTIHGGERRNIIAEKVELTGTIRAFSEEVYETIKRRIVEINTGLETMFNAKVKTQFIDMYPCIVNDKSLFELVCHSTLGEKMIEIDPMMIAEDFSYYQKEVPGLFFMLGSRNDALGFTNPLHHSKFNFSDNVLLNGVELYDEMCRLLNVY</sequence>
<keyword evidence="2" id="KW-0479">Metal-binding</keyword>
<dbReference type="NCBIfam" id="TIGR01891">
    <property type="entry name" value="amidohydrolases"/>
    <property type="match status" value="1"/>
</dbReference>
<dbReference type="PANTHER" id="PTHR11014:SF63">
    <property type="entry name" value="METALLOPEPTIDASE, PUTATIVE (AFU_ORTHOLOGUE AFUA_6G09600)-RELATED"/>
    <property type="match status" value="1"/>
</dbReference>
<feature type="binding site" evidence="2">
    <location>
        <position position="94"/>
    </location>
    <ligand>
        <name>Mn(2+)</name>
        <dbReference type="ChEBI" id="CHEBI:29035"/>
        <label>2</label>
    </ligand>
</feature>
<dbReference type="AlphaFoldDB" id="A0A9Q9CHT6"/>
<dbReference type="SUPFAM" id="SSF55031">
    <property type="entry name" value="Bacterial exopeptidase dimerisation domain"/>
    <property type="match status" value="1"/>
</dbReference>
<dbReference type="Proteomes" id="UP001058072">
    <property type="component" value="Chromosome"/>
</dbReference>
<feature type="binding site" evidence="2">
    <location>
        <position position="92"/>
    </location>
    <ligand>
        <name>Mn(2+)</name>
        <dbReference type="ChEBI" id="CHEBI:29035"/>
        <label>2</label>
    </ligand>
</feature>
<dbReference type="EMBL" id="CP071249">
    <property type="protein sequence ID" value="UUF05631.1"/>
    <property type="molecule type" value="Genomic_DNA"/>
</dbReference>